<evidence type="ECO:0000256" key="1">
    <source>
        <dbReference type="SAM" id="SignalP"/>
    </source>
</evidence>
<protein>
    <recommendedName>
        <fullName evidence="4">Lipoprotein</fullName>
    </recommendedName>
</protein>
<dbReference type="PROSITE" id="PS51257">
    <property type="entry name" value="PROKAR_LIPOPROTEIN"/>
    <property type="match status" value="1"/>
</dbReference>
<name>A0A2V3U253_9HYPH</name>
<sequence>MLSRLTFAVPLLLGLAACNTTAEKPPAAQAYAAAPDATVAAPLDSASLAGRSCGAPILGFRRIIDSDVQVGHLSPSVYKAMAPEVGRAANACAQGNDGQALAMLAAVKSRNGYP</sequence>
<evidence type="ECO:0008006" key="4">
    <source>
        <dbReference type="Google" id="ProtNLM"/>
    </source>
</evidence>
<feature type="signal peptide" evidence="1">
    <location>
        <begin position="1"/>
        <end position="22"/>
    </location>
</feature>
<evidence type="ECO:0000313" key="3">
    <source>
        <dbReference type="Proteomes" id="UP000248021"/>
    </source>
</evidence>
<keyword evidence="1" id="KW-0732">Signal</keyword>
<gene>
    <name evidence="2" type="ORF">C7450_109285</name>
</gene>
<dbReference type="RefSeq" id="WP_110376633.1">
    <property type="nucleotide sequence ID" value="NZ_CAKNFM010000006.1"/>
</dbReference>
<reference evidence="2 3" key="1">
    <citation type="submission" date="2018-05" db="EMBL/GenBank/DDBJ databases">
        <title>Genomic Encyclopedia of Type Strains, Phase IV (KMG-IV): sequencing the most valuable type-strain genomes for metagenomic binning, comparative biology and taxonomic classification.</title>
        <authorList>
            <person name="Goeker M."/>
        </authorList>
    </citation>
    <scope>NUCLEOTIDE SEQUENCE [LARGE SCALE GENOMIC DNA]</scope>
    <source>
        <strain evidence="2 3">DSM 6462</strain>
    </source>
</reference>
<dbReference type="AlphaFoldDB" id="A0A2V3U253"/>
<organism evidence="2 3">
    <name type="scientific">Chelatococcus asaccharovorans</name>
    <dbReference type="NCBI Taxonomy" id="28210"/>
    <lineage>
        <taxon>Bacteria</taxon>
        <taxon>Pseudomonadati</taxon>
        <taxon>Pseudomonadota</taxon>
        <taxon>Alphaproteobacteria</taxon>
        <taxon>Hyphomicrobiales</taxon>
        <taxon>Chelatococcaceae</taxon>
        <taxon>Chelatococcus</taxon>
    </lineage>
</organism>
<proteinExistence type="predicted"/>
<accession>A0A2V3U253</accession>
<evidence type="ECO:0000313" key="2">
    <source>
        <dbReference type="EMBL" id="PXW55872.1"/>
    </source>
</evidence>
<feature type="chain" id="PRO_5041083426" description="Lipoprotein" evidence="1">
    <location>
        <begin position="23"/>
        <end position="114"/>
    </location>
</feature>
<dbReference type="Proteomes" id="UP000248021">
    <property type="component" value="Unassembled WGS sequence"/>
</dbReference>
<dbReference type="EMBL" id="QJJK01000009">
    <property type="protein sequence ID" value="PXW55872.1"/>
    <property type="molecule type" value="Genomic_DNA"/>
</dbReference>
<comment type="caution">
    <text evidence="2">The sequence shown here is derived from an EMBL/GenBank/DDBJ whole genome shotgun (WGS) entry which is preliminary data.</text>
</comment>
<keyword evidence="3" id="KW-1185">Reference proteome</keyword>